<feature type="compositionally biased region" description="Basic and acidic residues" evidence="10">
    <location>
        <begin position="409"/>
        <end position="424"/>
    </location>
</feature>
<evidence type="ECO:0000313" key="14">
    <source>
        <dbReference type="Proteomes" id="UP000509510"/>
    </source>
</evidence>
<keyword evidence="6 9" id="KW-0406">Ion transport</keyword>
<feature type="compositionally biased region" description="Low complexity" evidence="10">
    <location>
        <begin position="1322"/>
        <end position="1340"/>
    </location>
</feature>
<sequence length="1403" mass="154471">MPNNNDNHDENNETDEQSRLVSPVKQSDEFEPLERDGGGDTSASASPHNYHHHHHHEHEHGHETVDQSSKSTLYLILLTLSIGGLQVVWSVELSNGSPYLLSLGMSKALLAFVWVAGPLTGALVQPYVGIRSDNCRISWGRRKPFMIFGGLSTIVSLLLLAWIREITAGFLGIFGVAEKSQGVHITTLVFATILMYCLDFAINTVQAGIRAFIVDYAPAHQQETANAWASRLTGIGNIIGYVLGYMDLPKTFPFLGNTQFKVLCVISTSSLAITLLISCLYIKERDPRLDAPSLSGNPGLIAFFKQVIKSARLLPPQIRKVCEVQLAAWVGWFPFLFYSTTYIGQLYVNPIFEENPDLPETEIDRAWEDATRIGTFALLINAIITLASNIILPALTVPSYGRVQGLSYEPHRRRDSSSSLREDGTTSEPLLEGHAIITTSTADDEKPGIMTKIRIPGLTLRRTWLLSHLLFALCMLSTFFITSTQVATAVLAIVGISWAVTLWAPFALISAEVAQSAAARQLSRTQRHHHHEDEGEDDIESAPKTEAERPADEAGIVLGLHNVAISLPQIFSTLVSSLIFNALQKPRGEPWDDSVGWVMRFGGAAALVAAYLTKTLEEKGRRKGVTVKAPLCSPPPNQITVKRGCNFGAGKARKKNAVLYLYPLVLPKAISPPKETRERKLTMVSKLALDMVGDLMRRATDDSDPEDVPEPETKEFFSSWALFILIMLLISALFTSYILQQRKIQAVHETVLSIFGGMFVGLIIRLSPTSPIQDSVTFDYQFFFNLLLPPIILASGYELHQANFFRNIGTILTFAFAGTFISAIVLGLILYLWTRIPLDGLNISLVEAISVGATLSATDPVTILAIFNLYKVEPKLYTIIFGESILNDAVAIVLFDTAQKYAENDAAKLSVLNLFEAIGLFLLVFFGSMVVGIIIGIATALGLKYTHVRRQPKIESCLIVLIAYAAYFFSNGVYLSGIVSLLFCGITLKHYAYYNMSRRTQLTTKYLFQVMSQLSENFIFIYLGLDLFVETNLQFKPLFIIVAVLGICFARYLSVFPLSKAINWFIRYRARRRGKDVADELPFSYQAMLFWAGLRGAVGVALAAGISGVNGPALRATVLVVVVLTVIIFGGTTARMLDIMGIRTGVVEEVESDDEFDIEVTHGGTYYKRSNNSGLGYTPRRGDLTIPLDNVNDRPGLEPTDSYSSGNNRRPSPPPSRSRSTPRKGNLFNPKDRDPRRDPSSTQNLLGVAAAGHANRSESDIGSDEDIANHHSHQQQQHGRTQSGMTVDHLDEFGLEVDPVSDDYDDDDLPPAVPSTSRLRRSPSQPNNNVPSSSSLSVSPAGRATAVDPPAHREPISARNALRELFSGGPTGDHADWFRQLDEDYIKPTLLLDQSNHKGPGAV</sequence>
<dbReference type="Pfam" id="PF00999">
    <property type="entry name" value="Na_H_Exchanger"/>
    <property type="match status" value="1"/>
</dbReference>
<name>A0A7H8R3A9_TALRU</name>
<keyword evidence="5" id="KW-0915">Sodium</keyword>
<dbReference type="Gene3D" id="6.10.140.1330">
    <property type="match status" value="1"/>
</dbReference>
<keyword evidence="14" id="KW-1185">Reference proteome</keyword>
<feature type="transmembrane region" description="Helical" evidence="11">
    <location>
        <begin position="845"/>
        <end position="869"/>
    </location>
</feature>
<evidence type="ECO:0000256" key="11">
    <source>
        <dbReference type="SAM" id="Phobius"/>
    </source>
</evidence>
<feature type="transmembrane region" description="Helical" evidence="11">
    <location>
        <begin position="260"/>
        <end position="282"/>
    </location>
</feature>
<feature type="transmembrane region" description="Helical" evidence="11">
    <location>
        <begin position="780"/>
        <end position="799"/>
    </location>
</feature>
<feature type="transmembrane region" description="Helical" evidence="11">
    <location>
        <begin position="595"/>
        <end position="613"/>
    </location>
</feature>
<dbReference type="GO" id="GO:0015385">
    <property type="term" value="F:sodium:proton antiporter activity"/>
    <property type="evidence" value="ECO:0007669"/>
    <property type="project" value="InterPro"/>
</dbReference>
<evidence type="ECO:0000256" key="1">
    <source>
        <dbReference type="ARBA" id="ARBA00004141"/>
    </source>
</evidence>
<feature type="transmembrane region" description="Helical" evidence="11">
    <location>
        <begin position="464"/>
        <end position="483"/>
    </location>
</feature>
<evidence type="ECO:0000256" key="7">
    <source>
        <dbReference type="ARBA" id="ARBA00023136"/>
    </source>
</evidence>
<evidence type="ECO:0000256" key="6">
    <source>
        <dbReference type="ARBA" id="ARBA00023065"/>
    </source>
</evidence>
<feature type="compositionally biased region" description="Basic and acidic residues" evidence="10">
    <location>
        <begin position="1"/>
        <end position="11"/>
    </location>
</feature>
<evidence type="ECO:0000256" key="3">
    <source>
        <dbReference type="ARBA" id="ARBA00022692"/>
    </source>
</evidence>
<feature type="region of interest" description="Disordered" evidence="10">
    <location>
        <begin position="520"/>
        <end position="546"/>
    </location>
</feature>
<reference evidence="14" key="1">
    <citation type="submission" date="2020-06" db="EMBL/GenBank/DDBJ databases">
        <title>A chromosome-scale genome assembly of Talaromyces rugulosus W13939.</title>
        <authorList>
            <person name="Wang B."/>
            <person name="Guo L."/>
            <person name="Ye K."/>
            <person name="Wang L."/>
        </authorList>
    </citation>
    <scope>NUCLEOTIDE SEQUENCE [LARGE SCALE GENOMIC DNA]</scope>
    <source>
        <strain evidence="14">W13939</strain>
    </source>
</reference>
<feature type="compositionally biased region" description="Basic and acidic residues" evidence="10">
    <location>
        <begin position="1230"/>
        <end position="1239"/>
    </location>
</feature>
<dbReference type="GO" id="GO:0005769">
    <property type="term" value="C:early endosome"/>
    <property type="evidence" value="ECO:0007669"/>
    <property type="project" value="TreeGrafter"/>
</dbReference>
<dbReference type="KEGG" id="trg:TRUGW13939_08015"/>
<feature type="transmembrane region" description="Helical" evidence="11">
    <location>
        <begin position="1037"/>
        <end position="1066"/>
    </location>
</feature>
<evidence type="ECO:0000256" key="9">
    <source>
        <dbReference type="RuleBase" id="RU003722"/>
    </source>
</evidence>
<dbReference type="GeneID" id="55995504"/>
<feature type="transmembrane region" description="Helical" evidence="11">
    <location>
        <begin position="811"/>
        <end position="833"/>
    </location>
</feature>
<feature type="compositionally biased region" description="Basic and acidic residues" evidence="10">
    <location>
        <begin position="26"/>
        <end position="38"/>
    </location>
</feature>
<feature type="transmembrane region" description="Helical" evidence="11">
    <location>
        <begin position="103"/>
        <end position="124"/>
    </location>
</feature>
<evidence type="ECO:0000256" key="4">
    <source>
        <dbReference type="ARBA" id="ARBA00022989"/>
    </source>
</evidence>
<dbReference type="GO" id="GO:0000329">
    <property type="term" value="C:fungal-type vacuole membrane"/>
    <property type="evidence" value="ECO:0007669"/>
    <property type="project" value="TreeGrafter"/>
</dbReference>
<dbReference type="InterPro" id="IPR006153">
    <property type="entry name" value="Cation/H_exchanger_TM"/>
</dbReference>
<feature type="transmembrane region" description="Helical" evidence="11">
    <location>
        <begin position="489"/>
        <end position="514"/>
    </location>
</feature>
<keyword evidence="3 9" id="KW-0812">Transmembrane</keyword>
<dbReference type="Pfam" id="PF07690">
    <property type="entry name" value="MFS_1"/>
    <property type="match status" value="1"/>
</dbReference>
<dbReference type="RefSeq" id="XP_035347044.1">
    <property type="nucleotide sequence ID" value="XM_035491151.1"/>
</dbReference>
<gene>
    <name evidence="13" type="ORF">TRUGW13939_08015</name>
</gene>
<dbReference type="Gene3D" id="1.20.1250.20">
    <property type="entry name" value="MFS general substrate transporter like domains"/>
    <property type="match status" value="1"/>
</dbReference>
<dbReference type="PANTHER" id="PTHR10110">
    <property type="entry name" value="SODIUM/HYDROGEN EXCHANGER"/>
    <property type="match status" value="1"/>
</dbReference>
<proteinExistence type="inferred from homology"/>
<feature type="domain" description="Cation/H+ exchanger transmembrane" evidence="12">
    <location>
        <begin position="732"/>
        <end position="1137"/>
    </location>
</feature>
<feature type="compositionally biased region" description="Acidic residues" evidence="10">
    <location>
        <begin position="1297"/>
        <end position="1309"/>
    </location>
</feature>
<dbReference type="OrthoDB" id="196264at2759"/>
<evidence type="ECO:0000256" key="5">
    <source>
        <dbReference type="ARBA" id="ARBA00023053"/>
    </source>
</evidence>
<feature type="transmembrane region" description="Helical" evidence="11">
    <location>
        <begin position="1006"/>
        <end position="1025"/>
    </location>
</feature>
<feature type="transmembrane region" description="Helical" evidence="11">
    <location>
        <begin position="72"/>
        <end position="91"/>
    </location>
</feature>
<comment type="subcellular location">
    <subcellularLocation>
        <location evidence="1">Membrane</location>
        <topology evidence="1">Multi-pass membrane protein</topology>
    </subcellularLocation>
</comment>
<keyword evidence="9" id="KW-0050">Antiport</keyword>
<keyword evidence="8 9" id="KW-0739">Sodium transport</keyword>
<evidence type="ECO:0000256" key="2">
    <source>
        <dbReference type="ARBA" id="ARBA00022448"/>
    </source>
</evidence>
<evidence type="ECO:0000313" key="13">
    <source>
        <dbReference type="EMBL" id="QKX60869.1"/>
    </source>
</evidence>
<feature type="transmembrane region" description="Helical" evidence="11">
    <location>
        <begin position="326"/>
        <end position="348"/>
    </location>
</feature>
<accession>A0A7H8R3A9</accession>
<feature type="transmembrane region" description="Helical" evidence="11">
    <location>
        <begin position="228"/>
        <end position="248"/>
    </location>
</feature>
<evidence type="ECO:0000256" key="8">
    <source>
        <dbReference type="ARBA" id="ARBA00023201"/>
    </source>
</evidence>
<feature type="region of interest" description="Disordered" evidence="10">
    <location>
        <begin position="1"/>
        <end position="64"/>
    </location>
</feature>
<feature type="transmembrane region" description="Helical" evidence="11">
    <location>
        <begin position="183"/>
        <end position="202"/>
    </location>
</feature>
<evidence type="ECO:0000256" key="10">
    <source>
        <dbReference type="SAM" id="MobiDB-lite"/>
    </source>
</evidence>
<feature type="transmembrane region" description="Helical" evidence="11">
    <location>
        <begin position="1087"/>
        <end position="1107"/>
    </location>
</feature>
<feature type="transmembrane region" description="Helical" evidence="11">
    <location>
        <begin position="915"/>
        <end position="941"/>
    </location>
</feature>
<feature type="transmembrane region" description="Helical" evidence="11">
    <location>
        <begin position="751"/>
        <end position="768"/>
    </location>
</feature>
<organism evidence="13 14">
    <name type="scientific">Talaromyces rugulosus</name>
    <name type="common">Penicillium rugulosum</name>
    <dbReference type="NCBI Taxonomy" id="121627"/>
    <lineage>
        <taxon>Eukaryota</taxon>
        <taxon>Fungi</taxon>
        <taxon>Dikarya</taxon>
        <taxon>Ascomycota</taxon>
        <taxon>Pezizomycotina</taxon>
        <taxon>Eurotiomycetes</taxon>
        <taxon>Eurotiomycetidae</taxon>
        <taxon>Eurotiales</taxon>
        <taxon>Trichocomaceae</taxon>
        <taxon>Talaromyces</taxon>
        <taxon>Talaromyces sect. Islandici</taxon>
    </lineage>
</organism>
<feature type="region of interest" description="Disordered" evidence="10">
    <location>
        <begin position="1169"/>
        <end position="1283"/>
    </location>
</feature>
<dbReference type="PRINTS" id="PR01084">
    <property type="entry name" value="NAHEXCHNGR"/>
</dbReference>
<comment type="similarity">
    <text evidence="9">Belongs to the monovalent cation:proton antiporter 1 (CPA1) transporter (TC 2.A.36) family.</text>
</comment>
<keyword evidence="2 9" id="KW-0813">Transport</keyword>
<feature type="transmembrane region" description="Helical" evidence="11">
    <location>
        <begin position="145"/>
        <end position="163"/>
    </location>
</feature>
<protein>
    <recommendedName>
        <fullName evidence="9">Sodium/hydrogen exchanger</fullName>
    </recommendedName>
</protein>
<dbReference type="GO" id="GO:0005770">
    <property type="term" value="C:late endosome"/>
    <property type="evidence" value="ECO:0007669"/>
    <property type="project" value="TreeGrafter"/>
</dbReference>
<dbReference type="NCBIfam" id="TIGR00840">
    <property type="entry name" value="b_cpa1"/>
    <property type="match status" value="1"/>
</dbReference>
<dbReference type="Proteomes" id="UP000509510">
    <property type="component" value="Chromosome IV"/>
</dbReference>
<dbReference type="InterPro" id="IPR011701">
    <property type="entry name" value="MFS"/>
</dbReference>
<evidence type="ECO:0000259" key="12">
    <source>
        <dbReference type="Pfam" id="PF00999"/>
    </source>
</evidence>
<dbReference type="SUPFAM" id="SSF103473">
    <property type="entry name" value="MFS general substrate transporter"/>
    <property type="match status" value="2"/>
</dbReference>
<feature type="transmembrane region" description="Helical" evidence="11">
    <location>
        <begin position="720"/>
        <end position="739"/>
    </location>
</feature>
<keyword evidence="4 11" id="KW-1133">Transmembrane helix</keyword>
<feature type="region of interest" description="Disordered" evidence="10">
    <location>
        <begin position="1297"/>
        <end position="1355"/>
    </location>
</feature>
<feature type="transmembrane region" description="Helical" evidence="11">
    <location>
        <begin position="1113"/>
        <end position="1134"/>
    </location>
</feature>
<keyword evidence="7 11" id="KW-0472">Membrane</keyword>
<dbReference type="GO" id="GO:0007035">
    <property type="term" value="P:vacuolar acidification"/>
    <property type="evidence" value="ECO:0007669"/>
    <property type="project" value="TreeGrafter"/>
</dbReference>
<feature type="transmembrane region" description="Helical" evidence="11">
    <location>
        <begin position="373"/>
        <end position="392"/>
    </location>
</feature>
<dbReference type="InterPro" id="IPR036259">
    <property type="entry name" value="MFS_trans_sf"/>
</dbReference>
<dbReference type="InterPro" id="IPR018422">
    <property type="entry name" value="Cation/H_exchanger_CPA1"/>
</dbReference>
<feature type="compositionally biased region" description="Polar residues" evidence="10">
    <location>
        <begin position="1274"/>
        <end position="1283"/>
    </location>
</feature>
<dbReference type="EMBL" id="CP055901">
    <property type="protein sequence ID" value="QKX60869.1"/>
    <property type="molecule type" value="Genomic_DNA"/>
</dbReference>
<feature type="region of interest" description="Disordered" evidence="10">
    <location>
        <begin position="408"/>
        <end position="427"/>
    </location>
</feature>
<dbReference type="InterPro" id="IPR004709">
    <property type="entry name" value="NaH_exchanger"/>
</dbReference>
<dbReference type="PANTHER" id="PTHR10110:SF187">
    <property type="entry name" value="SODIUM_HYDROGEN EXCHANGER"/>
    <property type="match status" value="1"/>
</dbReference>
<dbReference type="GO" id="GO:0015386">
    <property type="term" value="F:potassium:proton antiporter activity"/>
    <property type="evidence" value="ECO:0007669"/>
    <property type="project" value="TreeGrafter"/>
</dbReference>